<name>A0A0F9A7E3_9ZZZZ</name>
<protein>
    <submittedName>
        <fullName evidence="1">Uncharacterized protein</fullName>
    </submittedName>
</protein>
<sequence>MSIPIGRKGQIFTKKESAFGTAVALTATEALRHIEVGFGFDPFNRVTSPEKKQTPGPAIRFDRKKTAELGSLVALLRPSAALNTLPEVDPILEAAIGSVVNVSLSTTVEAAPSPTATGATVASAGALAVGDAVAIEVTGQTDPIGPFIRILTVVATNALTWAPALPAAPATGDDVKGGITYKLTTDLAVSLTIAHYLDATRKRALLGAAIDSLTLTFDANEEPRVAAAGPAAEQITSTVAALPAAFTTVGGNPPSGLIGQF</sequence>
<proteinExistence type="predicted"/>
<dbReference type="AlphaFoldDB" id="A0A0F9A7E3"/>
<reference evidence="1" key="1">
    <citation type="journal article" date="2015" name="Nature">
        <title>Complex archaea that bridge the gap between prokaryotes and eukaryotes.</title>
        <authorList>
            <person name="Spang A."/>
            <person name="Saw J.H."/>
            <person name="Jorgensen S.L."/>
            <person name="Zaremba-Niedzwiedzka K."/>
            <person name="Martijn J."/>
            <person name="Lind A.E."/>
            <person name="van Eijk R."/>
            <person name="Schleper C."/>
            <person name="Guy L."/>
            <person name="Ettema T.J."/>
        </authorList>
    </citation>
    <scope>NUCLEOTIDE SEQUENCE</scope>
</reference>
<accession>A0A0F9A7E3</accession>
<organism evidence="1">
    <name type="scientific">marine sediment metagenome</name>
    <dbReference type="NCBI Taxonomy" id="412755"/>
    <lineage>
        <taxon>unclassified sequences</taxon>
        <taxon>metagenomes</taxon>
        <taxon>ecological metagenomes</taxon>
    </lineage>
</organism>
<feature type="non-terminal residue" evidence="1">
    <location>
        <position position="261"/>
    </location>
</feature>
<dbReference type="EMBL" id="LAZR01059298">
    <property type="protein sequence ID" value="KKK68086.1"/>
    <property type="molecule type" value="Genomic_DNA"/>
</dbReference>
<comment type="caution">
    <text evidence="1">The sequence shown here is derived from an EMBL/GenBank/DDBJ whole genome shotgun (WGS) entry which is preliminary data.</text>
</comment>
<gene>
    <name evidence="1" type="ORF">LCGC14_2947570</name>
</gene>
<evidence type="ECO:0000313" key="1">
    <source>
        <dbReference type="EMBL" id="KKK68086.1"/>
    </source>
</evidence>